<dbReference type="Gene3D" id="1.10.150.20">
    <property type="entry name" value="5' to 3' exonuclease, C-terminal subdomain"/>
    <property type="match status" value="1"/>
</dbReference>
<sequence>TCTCGCRQCQWRNNARGIYARNLFHLQKSYKILEVLRRFTLLVERASIDEAYLDLTKVVDEAIDGVDASNNPVESEQWEGKVIGGAFVPVDLADRRLFVGSQIVQKIRETVNLELNYTCSAGVAHNRKFAKLISSQNKPNGQTVLPVRGLKELLAATPLQKIQGFGGKLGDELIETCHVQTCADVTHNLNLTTLCQHFGEEVCVCVCVCASFSASWIWRICHGIDDEQVKAVEKIKTFGSRKNLKNVVDTNELWKNLRIIASELTVRIIADRKQWHRVPSTLIFSFRTKVENKNKSVSVPMPCLPTEIDGGAHEKFVNLLVNKFVPVDKGYCFTSLGLSVSSFVEAPKYNLSSFLKEKPSHGTSGSLDKNGGHKANTTIPEPLKESKQEGLAILQNDSSIQPDKKLNKYFFSAIKETIFDGYYRRKRGIEKLFMELINNDNTNQSKGDNTLYLQKDISGVEHVPNKRRKLNETEPLQNMSTIITTTTECANAIKCTQCGKVICESTAQAFDIEKLTQLHNDEHAANYLHQQLNGSSFLSSTLSKPKEHTSRDKKNKGLLNYFVSSKQKQ</sequence>
<evidence type="ECO:0000313" key="9">
    <source>
        <dbReference type="EMBL" id="ETO16036.1"/>
    </source>
</evidence>
<accession>X6MQV4</accession>
<dbReference type="SUPFAM" id="SSF56672">
    <property type="entry name" value="DNA/RNA polymerases"/>
    <property type="match status" value="1"/>
</dbReference>
<dbReference type="GO" id="GO:0003684">
    <property type="term" value="F:damaged DNA binding"/>
    <property type="evidence" value="ECO:0007669"/>
    <property type="project" value="InterPro"/>
</dbReference>
<evidence type="ECO:0000256" key="1">
    <source>
        <dbReference type="ARBA" id="ARBA00004123"/>
    </source>
</evidence>
<dbReference type="PIRSF" id="PIRSF036603">
    <property type="entry name" value="DPol_eta"/>
    <property type="match status" value="1"/>
</dbReference>
<comment type="caution">
    <text evidence="9">The sequence shown here is derived from an EMBL/GenBank/DDBJ whole genome shotgun (WGS) entry which is preliminary data.</text>
</comment>
<keyword evidence="3" id="KW-0479">Metal-binding</keyword>
<dbReference type="Pfam" id="PF00817">
    <property type="entry name" value="IMS"/>
    <property type="match status" value="1"/>
</dbReference>
<dbReference type="Proteomes" id="UP000023152">
    <property type="component" value="Unassembled WGS sequence"/>
</dbReference>
<keyword evidence="4" id="KW-0227">DNA damage</keyword>
<reference evidence="9 10" key="1">
    <citation type="journal article" date="2013" name="Curr. Biol.">
        <title>The Genome of the Foraminiferan Reticulomyxa filosa.</title>
        <authorList>
            <person name="Glockner G."/>
            <person name="Hulsmann N."/>
            <person name="Schleicher M."/>
            <person name="Noegel A.A."/>
            <person name="Eichinger L."/>
            <person name="Gallinger C."/>
            <person name="Pawlowski J."/>
            <person name="Sierra R."/>
            <person name="Euteneuer U."/>
            <person name="Pillet L."/>
            <person name="Moustafa A."/>
            <person name="Platzer M."/>
            <person name="Groth M."/>
            <person name="Szafranski K."/>
            <person name="Schliwa M."/>
        </authorList>
    </citation>
    <scope>NUCLEOTIDE SEQUENCE [LARGE SCALE GENOMIC DNA]</scope>
</reference>
<keyword evidence="10" id="KW-1185">Reference proteome</keyword>
<dbReference type="PROSITE" id="PS50173">
    <property type="entry name" value="UMUC"/>
    <property type="match status" value="1"/>
</dbReference>
<dbReference type="GO" id="GO:0046872">
    <property type="term" value="F:metal ion binding"/>
    <property type="evidence" value="ECO:0007669"/>
    <property type="project" value="UniProtKB-KW"/>
</dbReference>
<evidence type="ECO:0000313" key="10">
    <source>
        <dbReference type="Proteomes" id="UP000023152"/>
    </source>
</evidence>
<dbReference type="GO" id="GO:0035861">
    <property type="term" value="C:site of double-strand break"/>
    <property type="evidence" value="ECO:0007669"/>
    <property type="project" value="TreeGrafter"/>
</dbReference>
<evidence type="ECO:0000256" key="3">
    <source>
        <dbReference type="ARBA" id="ARBA00022723"/>
    </source>
</evidence>
<dbReference type="PANTHER" id="PTHR45873">
    <property type="entry name" value="DNA POLYMERASE ETA"/>
    <property type="match status" value="1"/>
</dbReference>
<dbReference type="Gene3D" id="3.30.70.270">
    <property type="match status" value="1"/>
</dbReference>
<name>X6MQV4_RETFI</name>
<dbReference type="Gene3D" id="3.30.1490.100">
    <property type="entry name" value="DNA polymerase, Y-family, little finger domain"/>
    <property type="match status" value="1"/>
</dbReference>
<feature type="region of interest" description="Disordered" evidence="7">
    <location>
        <begin position="358"/>
        <end position="380"/>
    </location>
</feature>
<dbReference type="AlphaFoldDB" id="X6MQV4"/>
<comment type="subcellular location">
    <subcellularLocation>
        <location evidence="1">Nucleus</location>
    </subcellularLocation>
</comment>
<dbReference type="SUPFAM" id="SSF100879">
    <property type="entry name" value="Lesion bypass DNA polymerase (Y-family), little finger domain"/>
    <property type="match status" value="1"/>
</dbReference>
<evidence type="ECO:0000259" key="8">
    <source>
        <dbReference type="PROSITE" id="PS50173"/>
    </source>
</evidence>
<dbReference type="GO" id="GO:0005634">
    <property type="term" value="C:nucleus"/>
    <property type="evidence" value="ECO:0007669"/>
    <property type="project" value="UniProtKB-SubCell"/>
</dbReference>
<dbReference type="EMBL" id="ASPP01018619">
    <property type="protein sequence ID" value="ETO16036.1"/>
    <property type="molecule type" value="Genomic_DNA"/>
</dbReference>
<dbReference type="InterPro" id="IPR043502">
    <property type="entry name" value="DNA/RNA_pol_sf"/>
</dbReference>
<keyword evidence="6" id="KW-0539">Nucleus</keyword>
<dbReference type="PANTHER" id="PTHR45873:SF1">
    <property type="entry name" value="DNA POLYMERASE ETA"/>
    <property type="match status" value="1"/>
</dbReference>
<dbReference type="InterPro" id="IPR043128">
    <property type="entry name" value="Rev_trsase/Diguanyl_cyclase"/>
</dbReference>
<dbReference type="OrthoDB" id="5723at2759"/>
<protein>
    <recommendedName>
        <fullName evidence="8">UmuC domain-containing protein</fullName>
    </recommendedName>
</protein>
<proteinExistence type="predicted"/>
<feature type="domain" description="UmuC" evidence="8">
    <location>
        <begin position="25"/>
        <end position="166"/>
    </location>
</feature>
<evidence type="ECO:0000256" key="7">
    <source>
        <dbReference type="SAM" id="MobiDB-lite"/>
    </source>
</evidence>
<dbReference type="Pfam" id="PF21704">
    <property type="entry name" value="POLH-Rev1_HhH"/>
    <property type="match status" value="1"/>
</dbReference>
<keyword evidence="5" id="KW-0234">DNA repair</keyword>
<dbReference type="GO" id="GO:0009314">
    <property type="term" value="P:response to radiation"/>
    <property type="evidence" value="ECO:0007669"/>
    <property type="project" value="TreeGrafter"/>
</dbReference>
<dbReference type="InterPro" id="IPR036775">
    <property type="entry name" value="DNA_pol_Y-fam_lit_finger_sf"/>
</dbReference>
<dbReference type="InterPro" id="IPR001126">
    <property type="entry name" value="UmuC"/>
</dbReference>
<dbReference type="GO" id="GO:0042276">
    <property type="term" value="P:error-prone translesion synthesis"/>
    <property type="evidence" value="ECO:0007669"/>
    <property type="project" value="TreeGrafter"/>
</dbReference>
<evidence type="ECO:0000256" key="6">
    <source>
        <dbReference type="ARBA" id="ARBA00023242"/>
    </source>
</evidence>
<keyword evidence="2" id="KW-0808">Transferase</keyword>
<gene>
    <name evidence="9" type="ORF">RFI_21323</name>
</gene>
<evidence type="ECO:0000256" key="4">
    <source>
        <dbReference type="ARBA" id="ARBA00022763"/>
    </source>
</evidence>
<organism evidence="9 10">
    <name type="scientific">Reticulomyxa filosa</name>
    <dbReference type="NCBI Taxonomy" id="46433"/>
    <lineage>
        <taxon>Eukaryota</taxon>
        <taxon>Sar</taxon>
        <taxon>Rhizaria</taxon>
        <taxon>Retaria</taxon>
        <taxon>Foraminifera</taxon>
        <taxon>Monothalamids</taxon>
        <taxon>Reticulomyxidae</taxon>
        <taxon>Reticulomyxa</taxon>
    </lineage>
</organism>
<dbReference type="GO" id="GO:0006281">
    <property type="term" value="P:DNA repair"/>
    <property type="evidence" value="ECO:0007669"/>
    <property type="project" value="UniProtKB-KW"/>
</dbReference>
<dbReference type="InterPro" id="IPR052230">
    <property type="entry name" value="DNA_polymerase_eta"/>
</dbReference>
<evidence type="ECO:0000256" key="5">
    <source>
        <dbReference type="ARBA" id="ARBA00023204"/>
    </source>
</evidence>
<feature type="non-terminal residue" evidence="9">
    <location>
        <position position="1"/>
    </location>
</feature>
<dbReference type="GO" id="GO:0005657">
    <property type="term" value="C:replication fork"/>
    <property type="evidence" value="ECO:0007669"/>
    <property type="project" value="TreeGrafter"/>
</dbReference>
<evidence type="ECO:0000256" key="2">
    <source>
        <dbReference type="ARBA" id="ARBA00022679"/>
    </source>
</evidence>
<dbReference type="GO" id="GO:0003887">
    <property type="term" value="F:DNA-directed DNA polymerase activity"/>
    <property type="evidence" value="ECO:0007669"/>
    <property type="project" value="TreeGrafter"/>
</dbReference>